<organism evidence="4 5">
    <name type="scientific">Hymenobacter algoricola</name>
    <dbReference type="NCBI Taxonomy" id="486267"/>
    <lineage>
        <taxon>Bacteria</taxon>
        <taxon>Pseudomonadati</taxon>
        <taxon>Bacteroidota</taxon>
        <taxon>Cytophagia</taxon>
        <taxon>Cytophagales</taxon>
        <taxon>Hymenobacteraceae</taxon>
        <taxon>Hymenobacter</taxon>
    </lineage>
</organism>
<dbReference type="InterPro" id="IPR051553">
    <property type="entry name" value="Ran_GTPase-activating"/>
</dbReference>
<dbReference type="SUPFAM" id="SSF50985">
    <property type="entry name" value="RCC1/BLIP-II"/>
    <property type="match status" value="2"/>
</dbReference>
<dbReference type="InterPro" id="IPR009091">
    <property type="entry name" value="RCC1/BLIP-II"/>
</dbReference>
<keyword evidence="1" id="KW-0344">Guanine-nucleotide releasing factor</keyword>
<dbReference type="Proteomes" id="UP001499909">
    <property type="component" value="Unassembled WGS sequence"/>
</dbReference>
<keyword evidence="5" id="KW-1185">Reference proteome</keyword>
<dbReference type="Pfam" id="PF13540">
    <property type="entry name" value="RCC1_2"/>
    <property type="match status" value="1"/>
</dbReference>
<gene>
    <name evidence="4" type="ORF">GCM10022406_13070</name>
</gene>
<comment type="caution">
    <text evidence="4">The sequence shown here is derived from an EMBL/GenBank/DDBJ whole genome shotgun (WGS) entry which is preliminary data.</text>
</comment>
<evidence type="ECO:0000259" key="3">
    <source>
        <dbReference type="Pfam" id="PF25390"/>
    </source>
</evidence>
<accession>A0ABP7MUD4</accession>
<evidence type="ECO:0000256" key="1">
    <source>
        <dbReference type="ARBA" id="ARBA00022658"/>
    </source>
</evidence>
<evidence type="ECO:0000313" key="5">
    <source>
        <dbReference type="Proteomes" id="UP001499909"/>
    </source>
</evidence>
<dbReference type="PANTHER" id="PTHR45982:SF1">
    <property type="entry name" value="REGULATOR OF CHROMOSOME CONDENSATION"/>
    <property type="match status" value="1"/>
</dbReference>
<sequence>MKQLFATPAFFATANPNHGRPARLAGGVLRILLSALLLLLLLPDLWAQTSLYTQITLGSNHAAALRADGTLWAWGYNGNSQLGNGTTTGRTMPAQVAAPIAALPGTRWSGVTSGSSHMLALRTDGTLWGWGYNTYSQLGDGTITTRVSPVLIPVPAAAAAGTTWTQVSSREYHTLALRSDGSLWAWGYNVYGQLGDNTTTTRPLAVAVTTPAGAAAGTTWTQITTGRAHSLALRSDGSLWAWGYNNYGALGDGSTTTRAVPTAVPTPAGAAAGTRWTSISGGDDFSLALRSDGTLWAWGYNAFGQLGDASTTLSRVPIAVITPGTVGAGTRWTQVAAGTNHASALRSDGSLWAWGYNNYGQLGDNTTANRSTPVRETSNNTWSMLTADQNNTLAVQTGTGLIFGTGYNGYGQLGTGSTNNTLVFVASGAPVLSARAAATAPSLTVYPNPAHGRCQLPVLPAATRLRLVDCQGRVVRTQAAARVLPLEGLAAGLYLLTVQAPGLAPSTARLMVE</sequence>
<dbReference type="RefSeq" id="WP_345111749.1">
    <property type="nucleotide sequence ID" value="NZ_BAABDH010000021.1"/>
</dbReference>
<dbReference type="Pfam" id="PF25390">
    <property type="entry name" value="WD40_RLD"/>
    <property type="match status" value="1"/>
</dbReference>
<dbReference type="InterPro" id="IPR058923">
    <property type="entry name" value="RCC1-like_dom"/>
</dbReference>
<evidence type="ECO:0000256" key="2">
    <source>
        <dbReference type="ARBA" id="ARBA00022737"/>
    </source>
</evidence>
<dbReference type="PANTHER" id="PTHR45982">
    <property type="entry name" value="REGULATOR OF CHROMOSOME CONDENSATION"/>
    <property type="match status" value="1"/>
</dbReference>
<dbReference type="Gene3D" id="2.130.10.30">
    <property type="entry name" value="Regulator of chromosome condensation 1/beta-lactamase-inhibitor protein II"/>
    <property type="match status" value="2"/>
</dbReference>
<dbReference type="InterPro" id="IPR000408">
    <property type="entry name" value="Reg_chr_condens"/>
</dbReference>
<feature type="domain" description="RCC1-like" evidence="3">
    <location>
        <begin position="52"/>
        <end position="318"/>
    </location>
</feature>
<evidence type="ECO:0000313" key="4">
    <source>
        <dbReference type="EMBL" id="GAA3928939.1"/>
    </source>
</evidence>
<reference evidence="5" key="1">
    <citation type="journal article" date="2019" name="Int. J. Syst. Evol. Microbiol.">
        <title>The Global Catalogue of Microorganisms (GCM) 10K type strain sequencing project: providing services to taxonomists for standard genome sequencing and annotation.</title>
        <authorList>
            <consortium name="The Broad Institute Genomics Platform"/>
            <consortium name="The Broad Institute Genome Sequencing Center for Infectious Disease"/>
            <person name="Wu L."/>
            <person name="Ma J."/>
        </authorList>
    </citation>
    <scope>NUCLEOTIDE SEQUENCE [LARGE SCALE GENOMIC DNA]</scope>
    <source>
        <strain evidence="5">JCM 17214</strain>
    </source>
</reference>
<dbReference type="EMBL" id="BAABDH010000021">
    <property type="protein sequence ID" value="GAA3928939.1"/>
    <property type="molecule type" value="Genomic_DNA"/>
</dbReference>
<name>A0ABP7MUD4_9BACT</name>
<keyword evidence="2" id="KW-0677">Repeat</keyword>
<protein>
    <recommendedName>
        <fullName evidence="3">RCC1-like domain-containing protein</fullName>
    </recommendedName>
</protein>
<proteinExistence type="predicted"/>
<dbReference type="PROSITE" id="PS50012">
    <property type="entry name" value="RCC1_3"/>
    <property type="match status" value="6"/>
</dbReference>
<dbReference type="PRINTS" id="PR00633">
    <property type="entry name" value="RCCNDNSATION"/>
</dbReference>